<evidence type="ECO:0000256" key="1">
    <source>
        <dbReference type="SAM" id="MobiDB-lite"/>
    </source>
</evidence>
<name>U2KCG5_9FIRM</name>
<dbReference type="RefSeq" id="WP_021681064.1">
    <property type="nucleotide sequence ID" value="NZ_KI260329.1"/>
</dbReference>
<keyword evidence="5" id="KW-1185">Reference proteome</keyword>
<dbReference type="SMART" id="SM00460">
    <property type="entry name" value="TGc"/>
    <property type="match status" value="1"/>
</dbReference>
<accession>U2KCG5</accession>
<keyword evidence="2" id="KW-1133">Transmembrane helix</keyword>
<dbReference type="STRING" id="411473.RUMCAL_02877"/>
<feature type="transmembrane region" description="Helical" evidence="2">
    <location>
        <begin position="224"/>
        <end position="249"/>
    </location>
</feature>
<organism evidence="4 5">
    <name type="scientific">Ruminococcus callidus ATCC 27760</name>
    <dbReference type="NCBI Taxonomy" id="411473"/>
    <lineage>
        <taxon>Bacteria</taxon>
        <taxon>Bacillati</taxon>
        <taxon>Bacillota</taxon>
        <taxon>Clostridia</taxon>
        <taxon>Eubacteriales</taxon>
        <taxon>Oscillospiraceae</taxon>
        <taxon>Ruminococcus</taxon>
    </lineage>
</organism>
<dbReference type="eggNOG" id="COG1305">
    <property type="taxonomic scope" value="Bacteria"/>
</dbReference>
<proteinExistence type="predicted"/>
<dbReference type="InterPro" id="IPR038765">
    <property type="entry name" value="Papain-like_cys_pep_sf"/>
</dbReference>
<dbReference type="EMBL" id="AWVF01000368">
    <property type="protein sequence ID" value="ERJ89942.1"/>
    <property type="molecule type" value="Genomic_DNA"/>
</dbReference>
<dbReference type="Pfam" id="PF01841">
    <property type="entry name" value="Transglut_core"/>
    <property type="match status" value="1"/>
</dbReference>
<dbReference type="PANTHER" id="PTHR42736">
    <property type="entry name" value="PROTEIN-GLUTAMINE GAMMA-GLUTAMYLTRANSFERASE"/>
    <property type="match status" value="1"/>
</dbReference>
<evidence type="ECO:0000313" key="4">
    <source>
        <dbReference type="EMBL" id="ERJ89942.1"/>
    </source>
</evidence>
<protein>
    <submittedName>
        <fullName evidence="4">Transglutaminase-like protein</fullName>
    </submittedName>
</protein>
<dbReference type="Gene3D" id="3.10.620.30">
    <property type="match status" value="1"/>
</dbReference>
<gene>
    <name evidence="4" type="ORF">RUMCAL_02877</name>
</gene>
<keyword evidence="2" id="KW-0472">Membrane</keyword>
<feature type="compositionally biased region" description="Polar residues" evidence="1">
    <location>
        <begin position="681"/>
        <end position="691"/>
    </location>
</feature>
<evidence type="ECO:0000313" key="5">
    <source>
        <dbReference type="Proteomes" id="UP000016662"/>
    </source>
</evidence>
<evidence type="ECO:0000256" key="2">
    <source>
        <dbReference type="SAM" id="Phobius"/>
    </source>
</evidence>
<dbReference type="OrthoDB" id="9804872at2"/>
<feature type="transmembrane region" description="Helical" evidence="2">
    <location>
        <begin position="138"/>
        <end position="160"/>
    </location>
</feature>
<feature type="domain" description="Transglutaminase-like" evidence="3">
    <location>
        <begin position="577"/>
        <end position="655"/>
    </location>
</feature>
<sequence length="875" mass="97507">MKKTHVPCSLKIEEEAVRYDLDNPTKRNTAKLLQLFLTALGYFGSVLVICDLYGTNIRKGIFLPLAVGGFLLASLLQFLPKHSGKLTLGFVLVLLGMSALFSKQIVLGFHAIFNVVYQTAHNTNIAYFQIAKRANITFAATLTGTLVAELLAFLFAFFTIRKPHFTLPTAVSFLLAEPGLYLGIPVSVPAMGLLLAYWGGMLALRFPALWGREKIRCTQRTSAIGGSLTALLILLVYGTVSLTGTWQGYSRPESDKLRRQEISESLADFDIQNLPQSIRKIAAAIGMGNNQTVTLGNTAKQRIYDRTDLKLTLDDLPESTMYLKSYTGSTYGKNCWDTLTSDTEAVNSDMVFPILESYDCNPQNFPFLFQQTSEPDSGTYHCTITPQRRDGRYYQPYAAFSSDVSYLEDVDFRPKSRDSYDWTAAQLPPEILSVLSQQEPASISFNSSWSNDAVRSFMDILHVPSNGSDVTISTRFSANQIATAPDGVQGKVIPAAFLESVAYRDFAADVYTRLPESEALDAVYAAMPESLQNAHPQTTQERYAALCEIRAWLSEQAEYDLAPGKTPRNRDYVNFFLLENHKGYCMHFATAGTILARHLGIPARYCEGYLVDSEVLNSASIRDGRYVVNVPNKKAHAWCEFYIDGYGWLPFEMTPGYTAELQPDSDTEEVPSEPSTETTVDTTPENNTSATPEEMTSAALTSTEISDSMAAPKDNTIAGSKPADGSIPGFAAVAVRLLIWAICIGLFIGAAVLLRLLHVRYRQNVFLDTRHPRQAVHAMYRYLFRLLRWTGLRFRQEPLLEFCEKAVQHLRQQKLPATAPEQIIPMILAMEFGKQDPEMAEQRQAAAEASALADAIFKRCNPLKRFCMKYLLHLI</sequence>
<dbReference type="AlphaFoldDB" id="U2KCG5"/>
<feature type="transmembrane region" description="Helical" evidence="2">
    <location>
        <begin position="32"/>
        <end position="54"/>
    </location>
</feature>
<feature type="transmembrane region" description="Helical" evidence="2">
    <location>
        <begin position="737"/>
        <end position="757"/>
    </location>
</feature>
<dbReference type="Proteomes" id="UP000016662">
    <property type="component" value="Unassembled WGS sequence"/>
</dbReference>
<dbReference type="InterPro" id="IPR052901">
    <property type="entry name" value="Bact_TGase-like"/>
</dbReference>
<dbReference type="HOGENOM" id="CLU_016605_0_0_9"/>
<comment type="caution">
    <text evidence="4">The sequence shown here is derived from an EMBL/GenBank/DDBJ whole genome shotgun (WGS) entry which is preliminary data.</text>
</comment>
<feature type="transmembrane region" description="Helical" evidence="2">
    <location>
        <begin position="180"/>
        <end position="204"/>
    </location>
</feature>
<dbReference type="PANTHER" id="PTHR42736:SF1">
    <property type="entry name" value="PROTEIN-GLUTAMINE GAMMA-GLUTAMYLTRANSFERASE"/>
    <property type="match status" value="1"/>
</dbReference>
<feature type="transmembrane region" description="Helical" evidence="2">
    <location>
        <begin position="91"/>
        <end position="117"/>
    </location>
</feature>
<keyword evidence="2" id="KW-0812">Transmembrane</keyword>
<dbReference type="SUPFAM" id="SSF54001">
    <property type="entry name" value="Cysteine proteinases"/>
    <property type="match status" value="1"/>
</dbReference>
<reference evidence="4 5" key="1">
    <citation type="submission" date="2013-07" db="EMBL/GenBank/DDBJ databases">
        <authorList>
            <person name="Weinstock G."/>
            <person name="Sodergren E."/>
            <person name="Wylie T."/>
            <person name="Fulton L."/>
            <person name="Fulton R."/>
            <person name="Fronick C."/>
            <person name="O'Laughlin M."/>
            <person name="Godfrey J."/>
            <person name="Miner T."/>
            <person name="Herter B."/>
            <person name="Appelbaum E."/>
            <person name="Cordes M."/>
            <person name="Lek S."/>
            <person name="Wollam A."/>
            <person name="Pepin K.H."/>
            <person name="Palsikar V.B."/>
            <person name="Mitreva M."/>
            <person name="Wilson R.K."/>
        </authorList>
    </citation>
    <scope>NUCLEOTIDE SEQUENCE [LARGE SCALE GENOMIC DNA]</scope>
    <source>
        <strain evidence="4 5">ATCC 27760</strain>
    </source>
</reference>
<evidence type="ECO:0000259" key="3">
    <source>
        <dbReference type="SMART" id="SM00460"/>
    </source>
</evidence>
<dbReference type="InterPro" id="IPR002931">
    <property type="entry name" value="Transglutaminase-like"/>
</dbReference>
<feature type="region of interest" description="Disordered" evidence="1">
    <location>
        <begin position="659"/>
        <end position="697"/>
    </location>
</feature>
<feature type="transmembrane region" description="Helical" evidence="2">
    <location>
        <begin position="61"/>
        <end position="79"/>
    </location>
</feature>
<dbReference type="PATRIC" id="fig|411473.3.peg.2412"/>